<feature type="transmembrane region" description="Helical" evidence="2">
    <location>
        <begin position="270"/>
        <end position="286"/>
    </location>
</feature>
<dbReference type="PANTHER" id="PTHR36840:SF1">
    <property type="entry name" value="BLL5714 PROTEIN"/>
    <property type="match status" value="1"/>
</dbReference>
<feature type="transmembrane region" description="Helical" evidence="2">
    <location>
        <begin position="548"/>
        <end position="566"/>
    </location>
</feature>
<feature type="region of interest" description="Disordered" evidence="1">
    <location>
        <begin position="154"/>
        <end position="178"/>
    </location>
</feature>
<keyword evidence="2" id="KW-0472">Membrane</keyword>
<accession>A0AAJ0GBG7</accession>
<sequence length="685" mass="76740">MASTPVNSDPEKGGAGLSFTPVHHHDHPHLSRAKERLRHFIHPSGKKIHVANSPNEAEQLRRQLGEIHDEDDFDVYISGTPEHLDALRVAQDHHETRLDQLRVEHPEVYAHFAEVNTQLGALSAELDRVTTHGVSLEAHFNKFGYDAHIRSYDDGDSPGASGSTTPRSSISGGSSSDKSSAMHLKLFKVPVVRQYFHKGIIWRASGAEEVQSFELFVDLLYVGIIAIQGDLASEHPTGSSLLHFVITFTLSWKIWNDMSLIISWFETDDIFQRICILFLLACLFGYTTNLTEAWEHTYATLIGFYVCARLFMASYLLMVSFLVPMVRPVMIWYVAVTVAGVVLWIGSIHVSYPTQLGIIWPALCMDIFGQALYFMAHVCAGWIGPRAVARMNKTFEYYPAINVGSPLVRRRTNADLLILQIEHRTERTNAFVTLVFGYSVVAALYQSTMNGIDAHYGKAVLALTQAFCFNWIYFEIDGSNLQVHAIRRHRNSTMVWQMFHLPFIMAYVLGSSGLAWLVKFAIDTPDSRLDTLTEALQEHAEAEIPAGIRWFYCVGFGIALASMGIISISHKHREIETLRLKKRWRLCGRFAVSIVLICLPLAESLNSLELIGTVTALVVFCLALELWASSCSKIRCFERSKPARYVGACPKKHLQALVKRGGKNVDFAQLSDGKEYDGATYAAPS</sequence>
<feature type="transmembrane region" description="Helical" evidence="2">
    <location>
        <begin position="430"/>
        <end position="448"/>
    </location>
</feature>
<dbReference type="Proteomes" id="UP001271007">
    <property type="component" value="Unassembled WGS sequence"/>
</dbReference>
<dbReference type="InterPro" id="IPR010640">
    <property type="entry name" value="Low_temperature_requirement_A"/>
</dbReference>
<evidence type="ECO:0000313" key="4">
    <source>
        <dbReference type="Proteomes" id="UP001271007"/>
    </source>
</evidence>
<feature type="transmembrane region" description="Helical" evidence="2">
    <location>
        <begin position="608"/>
        <end position="628"/>
    </location>
</feature>
<protein>
    <recommendedName>
        <fullName evidence="5">Bacterial low temperature requirement A protein-domain-containing protein</fullName>
    </recommendedName>
</protein>
<dbReference type="Pfam" id="PF06772">
    <property type="entry name" value="LtrA"/>
    <property type="match status" value="1"/>
</dbReference>
<evidence type="ECO:0008006" key="5">
    <source>
        <dbReference type="Google" id="ProtNLM"/>
    </source>
</evidence>
<dbReference type="PANTHER" id="PTHR36840">
    <property type="entry name" value="BLL5714 PROTEIN"/>
    <property type="match status" value="1"/>
</dbReference>
<dbReference type="AlphaFoldDB" id="A0AAJ0GBG7"/>
<feature type="transmembrane region" description="Helical" evidence="2">
    <location>
        <begin position="298"/>
        <end position="323"/>
    </location>
</feature>
<dbReference type="EMBL" id="JAWDJX010000047">
    <property type="protein sequence ID" value="KAK3048609.1"/>
    <property type="molecule type" value="Genomic_DNA"/>
</dbReference>
<keyword evidence="2" id="KW-1133">Transmembrane helix</keyword>
<feature type="transmembrane region" description="Helical" evidence="2">
    <location>
        <begin position="586"/>
        <end position="602"/>
    </location>
</feature>
<feature type="region of interest" description="Disordered" evidence="1">
    <location>
        <begin position="1"/>
        <end position="32"/>
    </location>
</feature>
<proteinExistence type="predicted"/>
<evidence type="ECO:0000256" key="1">
    <source>
        <dbReference type="SAM" id="MobiDB-lite"/>
    </source>
</evidence>
<comment type="caution">
    <text evidence="3">The sequence shown here is derived from an EMBL/GenBank/DDBJ whole genome shotgun (WGS) entry which is preliminary data.</text>
</comment>
<feature type="transmembrane region" description="Helical" evidence="2">
    <location>
        <begin position="330"/>
        <end position="352"/>
    </location>
</feature>
<keyword evidence="4" id="KW-1185">Reference proteome</keyword>
<evidence type="ECO:0000313" key="3">
    <source>
        <dbReference type="EMBL" id="KAK3048609.1"/>
    </source>
</evidence>
<feature type="compositionally biased region" description="Low complexity" evidence="1">
    <location>
        <begin position="161"/>
        <end position="178"/>
    </location>
</feature>
<name>A0AAJ0GBG7_9PEZI</name>
<reference evidence="3" key="1">
    <citation type="submission" date="2023-04" db="EMBL/GenBank/DDBJ databases">
        <title>Black Yeasts Isolated from many extreme environments.</title>
        <authorList>
            <person name="Coleine C."/>
            <person name="Stajich J.E."/>
            <person name="Selbmann L."/>
        </authorList>
    </citation>
    <scope>NUCLEOTIDE SEQUENCE</scope>
    <source>
        <strain evidence="3">CCFEE 5312</strain>
    </source>
</reference>
<gene>
    <name evidence="3" type="ORF">LTR09_010104</name>
</gene>
<organism evidence="3 4">
    <name type="scientific">Extremus antarcticus</name>
    <dbReference type="NCBI Taxonomy" id="702011"/>
    <lineage>
        <taxon>Eukaryota</taxon>
        <taxon>Fungi</taxon>
        <taxon>Dikarya</taxon>
        <taxon>Ascomycota</taxon>
        <taxon>Pezizomycotina</taxon>
        <taxon>Dothideomycetes</taxon>
        <taxon>Dothideomycetidae</taxon>
        <taxon>Mycosphaerellales</taxon>
        <taxon>Extremaceae</taxon>
        <taxon>Extremus</taxon>
    </lineage>
</organism>
<feature type="transmembrane region" description="Helical" evidence="2">
    <location>
        <begin position="495"/>
        <end position="518"/>
    </location>
</feature>
<keyword evidence="2" id="KW-0812">Transmembrane</keyword>
<feature type="transmembrane region" description="Helical" evidence="2">
    <location>
        <begin position="358"/>
        <end position="383"/>
    </location>
</feature>
<evidence type="ECO:0000256" key="2">
    <source>
        <dbReference type="SAM" id="Phobius"/>
    </source>
</evidence>
<feature type="transmembrane region" description="Helical" evidence="2">
    <location>
        <begin position="454"/>
        <end position="474"/>
    </location>
</feature>